<dbReference type="Gene3D" id="3.40.50.410">
    <property type="entry name" value="von Willebrand factor, type A domain"/>
    <property type="match status" value="1"/>
</dbReference>
<keyword evidence="1" id="KW-1133">Transmembrane helix</keyword>
<keyword evidence="2" id="KW-0732">Signal</keyword>
<dbReference type="SMART" id="SM00327">
    <property type="entry name" value="VWA"/>
    <property type="match status" value="1"/>
</dbReference>
<dbReference type="PROSITE" id="PS51468">
    <property type="entry name" value="VIT"/>
    <property type="match status" value="1"/>
</dbReference>
<feature type="transmembrane region" description="Helical" evidence="1">
    <location>
        <begin position="774"/>
        <end position="795"/>
    </location>
</feature>
<feature type="chain" id="PRO_5016958834" description="von Willebrand factor type A domain protein" evidence="2">
    <location>
        <begin position="24"/>
        <end position="813"/>
    </location>
</feature>
<evidence type="ECO:0000313" key="5">
    <source>
        <dbReference type="EMBL" id="RCK78522.1"/>
    </source>
</evidence>
<proteinExistence type="predicted"/>
<evidence type="ECO:0008006" key="7">
    <source>
        <dbReference type="Google" id="ProtNLM"/>
    </source>
</evidence>
<dbReference type="PANTHER" id="PTHR10338">
    <property type="entry name" value="INTER-ALPHA-TRYPSIN INHIBITOR HEAVY CHAIN FAMILY MEMBER"/>
    <property type="match status" value="1"/>
</dbReference>
<evidence type="ECO:0000313" key="6">
    <source>
        <dbReference type="Proteomes" id="UP000252355"/>
    </source>
</evidence>
<keyword evidence="1" id="KW-0812">Transmembrane</keyword>
<dbReference type="PANTHER" id="PTHR10338:SF108">
    <property type="entry name" value="INTER-ALPHA-TRYPSIN INHIBITOR HEAVY CHAIN H4-LIKE PROTEIN"/>
    <property type="match status" value="1"/>
</dbReference>
<dbReference type="InterPro" id="IPR036465">
    <property type="entry name" value="vWFA_dom_sf"/>
</dbReference>
<dbReference type="InterPro" id="IPR050934">
    <property type="entry name" value="ITIH"/>
</dbReference>
<feature type="signal peptide" evidence="2">
    <location>
        <begin position="1"/>
        <end position="23"/>
    </location>
</feature>
<keyword evidence="1" id="KW-0472">Membrane</keyword>
<dbReference type="Pfam" id="PF00092">
    <property type="entry name" value="VWA"/>
    <property type="match status" value="1"/>
</dbReference>
<reference evidence="5 6" key="1">
    <citation type="submission" date="2018-05" db="EMBL/GenBank/DDBJ databases">
        <title>A metagenomic window into the 2 km-deep terrestrial subsurface aquifer revealed taxonomically and functionally diverse microbial community comprising novel uncultured bacterial lineages.</title>
        <authorList>
            <person name="Kadnikov V.V."/>
            <person name="Mardanov A.V."/>
            <person name="Beletsky A.V."/>
            <person name="Banks D."/>
            <person name="Pimenov N.V."/>
            <person name="Frank Y.A."/>
            <person name="Karnachuk O.V."/>
            <person name="Ravin N.V."/>
        </authorList>
    </citation>
    <scope>NUCLEOTIDE SEQUENCE [LARGE SCALE GENOMIC DNA]</scope>
    <source>
        <strain evidence="5">BY5</strain>
    </source>
</reference>
<dbReference type="AlphaFoldDB" id="A0A367ZM99"/>
<dbReference type="PROSITE" id="PS50234">
    <property type="entry name" value="VWFA"/>
    <property type="match status" value="1"/>
</dbReference>
<dbReference type="Pfam" id="PF08487">
    <property type="entry name" value="VIT"/>
    <property type="match status" value="1"/>
</dbReference>
<dbReference type="InterPro" id="IPR002035">
    <property type="entry name" value="VWF_A"/>
</dbReference>
<dbReference type="SMART" id="SM00609">
    <property type="entry name" value="VIT"/>
    <property type="match status" value="1"/>
</dbReference>
<evidence type="ECO:0000259" key="3">
    <source>
        <dbReference type="PROSITE" id="PS50234"/>
    </source>
</evidence>
<evidence type="ECO:0000256" key="1">
    <source>
        <dbReference type="SAM" id="Phobius"/>
    </source>
</evidence>
<comment type="caution">
    <text evidence="5">The sequence shown here is derived from an EMBL/GenBank/DDBJ whole genome shotgun (WGS) entry which is preliminary data.</text>
</comment>
<protein>
    <recommendedName>
        <fullName evidence="7">von Willebrand factor type A domain protein</fullName>
    </recommendedName>
</protein>
<feature type="domain" description="VIT" evidence="4">
    <location>
        <begin position="19"/>
        <end position="148"/>
    </location>
</feature>
<evidence type="ECO:0000256" key="2">
    <source>
        <dbReference type="SAM" id="SignalP"/>
    </source>
</evidence>
<sequence length="813" mass="89350">MTALNRLVLVVCLCAAAALPANAYSLVTQRGPLPLVEQRIQVTINNQLAVTTIEQTFHNPNVSPEEGTYRFPLGEKASVQEFGLTGSDGVRRAGAIEEKSEAENIYQNAQAMGVQPAIAQPTDPNTFETKVGAIPGQSRSKIDLTYTEILPYHMGKIQYSLPFNVKAIQAKTMDVVAITIDLKDQKEIVKVESPTHPITASKVDDHHWRITFERATWLPDTDFQLNYEVKAQRIGFNCLSTQPDPADQGYFMLMVAPQEVVDAKDIVARDIVFVMDVSGSMSGYKIEQTKQAFNFFVDQLNSDDRFGVIAFSDGVTPWQSSLQPASRANRQAAKEFIARLSAGGGTNINDALAVARHMFLGGQSTKAIIFLTDGEPTAGITDPALIAKNMREGNTQKIRTFVFGVGENLNRRLLDQLALENSGETVYVNEGEHLEAKLTTFYETISKPLLVDLSLDFGGLEVSELYPPRLPNVYKGSQVMVTGRYKKGMKTTVTLRGMLNGTPQEYPIETTFATNSAENRIVARTWAKMKADALIGEIKAYGVDFAKKAEVIRLSKAYQFATPYTSFVAVNPQQVAPPVNASLDPYRHPRGQPLPGRPAPVTAMHAPRPPSTNVVMPSGPAPTNVTVTRTTEAKKVSLWGAYSFLPVAPLVIPNFRKAREQSREKACYANMRVIQGAVEMYNMDHSVMLQAIDERHVTALKDMQYLKCEISRPETGCVYYSVGDLAGDGMICCALHGTVEDPPSTPTSAGAPPSVTVVDSTPWETRLWNACVPLIELAINIPLVLIGLWFSWVFFTAPFRWLFAAAAANNQED</sequence>
<feature type="domain" description="VWFA" evidence="3">
    <location>
        <begin position="270"/>
        <end position="445"/>
    </location>
</feature>
<evidence type="ECO:0000259" key="4">
    <source>
        <dbReference type="PROSITE" id="PS51468"/>
    </source>
</evidence>
<accession>A0A367ZM99</accession>
<name>A0A367ZM99_9BACT</name>
<dbReference type="InterPro" id="IPR013694">
    <property type="entry name" value="VIT"/>
</dbReference>
<organism evidence="5 6">
    <name type="scientific">Candidatus Ozemobacter sibiricus</name>
    <dbReference type="NCBI Taxonomy" id="2268124"/>
    <lineage>
        <taxon>Bacteria</taxon>
        <taxon>Candidatus Ozemobacteria</taxon>
        <taxon>Candidatus Ozemobacterales</taxon>
        <taxon>Candidatus Ozemobacteraceae</taxon>
        <taxon>Candidatus Ozemobacter</taxon>
    </lineage>
</organism>
<dbReference type="Proteomes" id="UP000252355">
    <property type="component" value="Unassembled WGS sequence"/>
</dbReference>
<gene>
    <name evidence="5" type="ORF">OZSIB_1442</name>
</gene>
<dbReference type="EMBL" id="QOQW01000022">
    <property type="protein sequence ID" value="RCK78522.1"/>
    <property type="molecule type" value="Genomic_DNA"/>
</dbReference>
<dbReference type="SUPFAM" id="SSF53300">
    <property type="entry name" value="vWA-like"/>
    <property type="match status" value="1"/>
</dbReference>